<dbReference type="EMBL" id="LR796868">
    <property type="protein sequence ID" value="CAB4171691.1"/>
    <property type="molecule type" value="Genomic_DNA"/>
</dbReference>
<evidence type="ECO:0000313" key="2">
    <source>
        <dbReference type="EMBL" id="CAB4171691.1"/>
    </source>
</evidence>
<dbReference type="EMBL" id="LR797108">
    <property type="protein sequence ID" value="CAB4187541.1"/>
    <property type="molecule type" value="Genomic_DNA"/>
</dbReference>
<protein>
    <submittedName>
        <fullName evidence="4">Uncharacterized protein</fullName>
    </submittedName>
</protein>
<evidence type="ECO:0000313" key="4">
    <source>
        <dbReference type="EMBL" id="CAB4187541.1"/>
    </source>
</evidence>
<evidence type="ECO:0000313" key="3">
    <source>
        <dbReference type="EMBL" id="CAB4178248.1"/>
    </source>
</evidence>
<reference evidence="4" key="1">
    <citation type="submission" date="2020-05" db="EMBL/GenBank/DDBJ databases">
        <authorList>
            <person name="Chiriac C."/>
            <person name="Salcher M."/>
            <person name="Ghai R."/>
            <person name="Kavagutti S V."/>
        </authorList>
    </citation>
    <scope>NUCLEOTIDE SEQUENCE</scope>
</reference>
<name>A0A6J5R1W3_9CAUD</name>
<feature type="coiled-coil region" evidence="1">
    <location>
        <begin position="94"/>
        <end position="121"/>
    </location>
</feature>
<dbReference type="EMBL" id="LR796958">
    <property type="protein sequence ID" value="CAB4178248.1"/>
    <property type="molecule type" value="Genomic_DNA"/>
</dbReference>
<keyword evidence="1" id="KW-0175">Coiled coil</keyword>
<sequence length="122" mass="13464">MNTITGSDWGRFFTSFRAGEWQSNLSQQLKKMNAIENITPVQIIAWLSAKDAQHGLRIGCTPSYTKPFHAMSDYGCEFGDTPEEAAALVKENMAKKAAERAVSLRDRAEELLKQAAALEAGK</sequence>
<organism evidence="4">
    <name type="scientific">uncultured Caudovirales phage</name>
    <dbReference type="NCBI Taxonomy" id="2100421"/>
    <lineage>
        <taxon>Viruses</taxon>
        <taxon>Duplodnaviria</taxon>
        <taxon>Heunggongvirae</taxon>
        <taxon>Uroviricota</taxon>
        <taxon>Caudoviricetes</taxon>
        <taxon>Peduoviridae</taxon>
        <taxon>Maltschvirus</taxon>
        <taxon>Maltschvirus maltsch</taxon>
    </lineage>
</organism>
<accession>A0A6J5R1W3</accession>
<proteinExistence type="predicted"/>
<gene>
    <name evidence="3" type="ORF">UFOVP1007_42</name>
    <name evidence="4" type="ORF">UFOVP1159_42</name>
    <name evidence="2" type="ORF">UFOVP927_21</name>
</gene>
<evidence type="ECO:0000256" key="1">
    <source>
        <dbReference type="SAM" id="Coils"/>
    </source>
</evidence>